<proteinExistence type="predicted"/>
<dbReference type="AlphaFoldDB" id="Q022J8"/>
<sequence precursor="true">MITFPRLAVLAAGLASAASAQGAANLGIFEGSGDIGAPSHKGSVAYDAARKEYRIVGGGNNMWGVRDDFFFVWKKITGDAIMTANVKIISDGAPHRKAGLIIRKDLEPGGVYADAVVHGSGLTGLQWREKADDVTRTVHFPIEGPTRLRLERRRNVVTLFASKDGGPLVEMGSTELAPFTPMYAGIGVCAHDDKAETAVIFSDVSVEVLPPPPPAKK</sequence>
<gene>
    <name evidence="2" type="ordered locus">Acid_3124</name>
</gene>
<name>Q022J8_SOLUE</name>
<evidence type="ECO:0000256" key="1">
    <source>
        <dbReference type="SAM" id="SignalP"/>
    </source>
</evidence>
<reference evidence="2" key="1">
    <citation type="submission" date="2006-10" db="EMBL/GenBank/DDBJ databases">
        <title>Complete sequence of Solibacter usitatus Ellin6076.</title>
        <authorList>
            <consortium name="US DOE Joint Genome Institute"/>
            <person name="Copeland A."/>
            <person name="Lucas S."/>
            <person name="Lapidus A."/>
            <person name="Barry K."/>
            <person name="Detter J.C."/>
            <person name="Glavina del Rio T."/>
            <person name="Hammon N."/>
            <person name="Israni S."/>
            <person name="Dalin E."/>
            <person name="Tice H."/>
            <person name="Pitluck S."/>
            <person name="Thompson L.S."/>
            <person name="Brettin T."/>
            <person name="Bruce D."/>
            <person name="Han C."/>
            <person name="Tapia R."/>
            <person name="Gilna P."/>
            <person name="Schmutz J."/>
            <person name="Larimer F."/>
            <person name="Land M."/>
            <person name="Hauser L."/>
            <person name="Kyrpides N."/>
            <person name="Mikhailova N."/>
            <person name="Janssen P.H."/>
            <person name="Kuske C.R."/>
            <person name="Richardson P."/>
        </authorList>
    </citation>
    <scope>NUCLEOTIDE SEQUENCE</scope>
    <source>
        <strain evidence="2">Ellin6076</strain>
    </source>
</reference>
<accession>Q022J8</accession>
<evidence type="ECO:0000313" key="2">
    <source>
        <dbReference type="EMBL" id="ABJ84102.1"/>
    </source>
</evidence>
<protein>
    <recommendedName>
        <fullName evidence="3">3-keto-disaccharide hydrolase domain-containing protein</fullName>
    </recommendedName>
</protein>
<feature type="chain" id="PRO_5004163763" description="3-keto-disaccharide hydrolase domain-containing protein" evidence="1">
    <location>
        <begin position="21"/>
        <end position="217"/>
    </location>
</feature>
<dbReference type="eggNOG" id="COG0823">
    <property type="taxonomic scope" value="Bacteria"/>
</dbReference>
<feature type="signal peptide" evidence="1">
    <location>
        <begin position="1"/>
        <end position="20"/>
    </location>
</feature>
<dbReference type="KEGG" id="sus:Acid_3124"/>
<dbReference type="EMBL" id="CP000473">
    <property type="protein sequence ID" value="ABJ84102.1"/>
    <property type="molecule type" value="Genomic_DNA"/>
</dbReference>
<keyword evidence="1" id="KW-0732">Signal</keyword>
<dbReference type="HOGENOM" id="CLU_101018_0_0_0"/>
<organism evidence="2">
    <name type="scientific">Solibacter usitatus (strain Ellin6076)</name>
    <dbReference type="NCBI Taxonomy" id="234267"/>
    <lineage>
        <taxon>Bacteria</taxon>
        <taxon>Pseudomonadati</taxon>
        <taxon>Acidobacteriota</taxon>
        <taxon>Terriglobia</taxon>
        <taxon>Bryobacterales</taxon>
        <taxon>Solibacteraceae</taxon>
        <taxon>Candidatus Solibacter</taxon>
    </lineage>
</organism>
<dbReference type="InParanoid" id="Q022J8"/>
<dbReference type="Gene3D" id="2.60.120.200">
    <property type="match status" value="1"/>
</dbReference>
<dbReference type="OrthoDB" id="7559804at2"/>
<dbReference type="STRING" id="234267.Acid_3124"/>
<evidence type="ECO:0008006" key="3">
    <source>
        <dbReference type="Google" id="ProtNLM"/>
    </source>
</evidence>